<keyword evidence="2" id="KW-1185">Reference proteome</keyword>
<evidence type="ECO:0000313" key="1">
    <source>
        <dbReference type="EMBL" id="KAH6637042.1"/>
    </source>
</evidence>
<dbReference type="EMBL" id="JAGIZQ010000003">
    <property type="protein sequence ID" value="KAH6637042.1"/>
    <property type="molecule type" value="Genomic_DNA"/>
</dbReference>
<sequence length="431" mass="45298">MSAQVSFLDGTLSLIHIPLELYPSLLQPILKVLLPPSQDPRQSRAGSLTIEDHRHGFLNISVTPIECSIVCNSAWAASVFEPAIKRLPESQAKAVTISKDTYIALSVYGSGMDAGSRVADLTSPLALANISIFFITTYYSDFILVPTKDRQAVVETLLARDFVFSDDDGQTNLVCGTSPTTATATTTPTTRHTHAPPPTPQTQPPAPQTTDPATITTLQQRTFTLLQKRHITPYLSPGLTLVQCSGIRGAVTPSHQPSAKPKPNPQARAQQQPRAPAWVDTIDTKLYTSIVTALAAAPRFLSVTLAPDDPPALLVDRGLLGVFGDSLVGPLGVEYDDGALVPIFLDLADLPFEAAGIVSGVAGRLVSEMGVGVVGGGGVELSYLSTARAGAVILGRAGAKVALRVLGRLLDETAAAAAEREKEEGGKGVGG</sequence>
<accession>A0ACB7PFF4</accession>
<proteinExistence type="predicted"/>
<organism evidence="1 2">
    <name type="scientific">Chaetomium tenue</name>
    <dbReference type="NCBI Taxonomy" id="1854479"/>
    <lineage>
        <taxon>Eukaryota</taxon>
        <taxon>Fungi</taxon>
        <taxon>Dikarya</taxon>
        <taxon>Ascomycota</taxon>
        <taxon>Pezizomycotina</taxon>
        <taxon>Sordariomycetes</taxon>
        <taxon>Sordariomycetidae</taxon>
        <taxon>Sordariales</taxon>
        <taxon>Chaetomiaceae</taxon>
        <taxon>Chaetomium</taxon>
    </lineage>
</organism>
<reference evidence="1 2" key="1">
    <citation type="journal article" date="2021" name="Nat. Commun.">
        <title>Genetic determinants of endophytism in the Arabidopsis root mycobiome.</title>
        <authorList>
            <person name="Mesny F."/>
            <person name="Miyauchi S."/>
            <person name="Thiergart T."/>
            <person name="Pickel B."/>
            <person name="Atanasova L."/>
            <person name="Karlsson M."/>
            <person name="Huettel B."/>
            <person name="Barry K.W."/>
            <person name="Haridas S."/>
            <person name="Chen C."/>
            <person name="Bauer D."/>
            <person name="Andreopoulos W."/>
            <person name="Pangilinan J."/>
            <person name="LaButti K."/>
            <person name="Riley R."/>
            <person name="Lipzen A."/>
            <person name="Clum A."/>
            <person name="Drula E."/>
            <person name="Henrissat B."/>
            <person name="Kohler A."/>
            <person name="Grigoriev I.V."/>
            <person name="Martin F.M."/>
            <person name="Hacquard S."/>
        </authorList>
    </citation>
    <scope>NUCLEOTIDE SEQUENCE [LARGE SCALE GENOMIC DNA]</scope>
    <source>
        <strain evidence="1 2">MPI-SDFR-AT-0079</strain>
    </source>
</reference>
<comment type="caution">
    <text evidence="1">The sequence shown here is derived from an EMBL/GenBank/DDBJ whole genome shotgun (WGS) entry which is preliminary data.</text>
</comment>
<gene>
    <name evidence="1" type="ORF">F5144DRAFT_486470</name>
</gene>
<protein>
    <submittedName>
        <fullName evidence="1">ACT domain-containing protein</fullName>
    </submittedName>
</protein>
<name>A0ACB7PFF4_9PEZI</name>
<dbReference type="Proteomes" id="UP000724584">
    <property type="component" value="Unassembled WGS sequence"/>
</dbReference>
<evidence type="ECO:0000313" key="2">
    <source>
        <dbReference type="Proteomes" id="UP000724584"/>
    </source>
</evidence>